<keyword evidence="2" id="KW-0732">Signal</keyword>
<dbReference type="Gene3D" id="3.40.190.150">
    <property type="entry name" value="Bordetella uptake gene, domain 1"/>
    <property type="match status" value="1"/>
</dbReference>
<dbReference type="RefSeq" id="WP_371438239.1">
    <property type="nucleotide sequence ID" value="NZ_JBHSRS010000077.1"/>
</dbReference>
<dbReference type="CDD" id="cd13578">
    <property type="entry name" value="PBP2_Bug27"/>
    <property type="match status" value="1"/>
</dbReference>
<dbReference type="InterPro" id="IPR042100">
    <property type="entry name" value="Bug_dom1"/>
</dbReference>
<dbReference type="PIRSF" id="PIRSF017082">
    <property type="entry name" value="YflP"/>
    <property type="match status" value="1"/>
</dbReference>
<accession>A0ABW1TYR3</accession>
<gene>
    <name evidence="3" type="ORF">ACFQND_14290</name>
</gene>
<dbReference type="InterPro" id="IPR005064">
    <property type="entry name" value="BUG"/>
</dbReference>
<protein>
    <submittedName>
        <fullName evidence="3">Bug family tripartite tricarboxylate transporter substrate binding protein</fullName>
    </submittedName>
</protein>
<feature type="chain" id="PRO_5046478806" evidence="2">
    <location>
        <begin position="28"/>
        <end position="327"/>
    </location>
</feature>
<feature type="signal peptide" evidence="2">
    <location>
        <begin position="1"/>
        <end position="27"/>
    </location>
</feature>
<dbReference type="PANTHER" id="PTHR42928">
    <property type="entry name" value="TRICARBOXYLATE-BINDING PROTEIN"/>
    <property type="match status" value="1"/>
</dbReference>
<evidence type="ECO:0000256" key="1">
    <source>
        <dbReference type="ARBA" id="ARBA00006987"/>
    </source>
</evidence>
<dbReference type="Gene3D" id="3.40.190.10">
    <property type="entry name" value="Periplasmic binding protein-like II"/>
    <property type="match status" value="1"/>
</dbReference>
<proteinExistence type="inferred from homology"/>
<dbReference type="Pfam" id="PF03401">
    <property type="entry name" value="TctC"/>
    <property type="match status" value="1"/>
</dbReference>
<sequence length="327" mass="33811">MKRKFIKTIASLAMTAAVFGAANPVSAQTFPDKPIRIVVPFAAGGSSDLLARSVARFMSDGLKVPVIVDNRPGAGGVIAMDAVAHAAPDGYTVLFATNGTHSIGPALYPARKIDPLKDLAPIGLLHTLPNILLVNPGVPAKNVSELIAYAKANPGKLNFASAGNGSASHLFGELFKISAGIDIVHVPYKGGGAAMPDLMAGQVSMMLETIPNAIPHVRSGKLNALAVTSGKRSSAAPEIPTVAESGIPGFDASSWTGLSAPAGTPKAIISILNAETVRIARIPAYLDTLKTMGTDATSSTPEAFDAYTRKDIAKWTAVVKKANVRVE</sequence>
<dbReference type="SUPFAM" id="SSF53850">
    <property type="entry name" value="Periplasmic binding protein-like II"/>
    <property type="match status" value="1"/>
</dbReference>
<evidence type="ECO:0000313" key="3">
    <source>
        <dbReference type="EMBL" id="MFC6282393.1"/>
    </source>
</evidence>
<evidence type="ECO:0000313" key="4">
    <source>
        <dbReference type="Proteomes" id="UP001596270"/>
    </source>
</evidence>
<evidence type="ECO:0000256" key="2">
    <source>
        <dbReference type="SAM" id="SignalP"/>
    </source>
</evidence>
<organism evidence="3 4">
    <name type="scientific">Polaromonas aquatica</name>
    <dbReference type="NCBI Taxonomy" id="332657"/>
    <lineage>
        <taxon>Bacteria</taxon>
        <taxon>Pseudomonadati</taxon>
        <taxon>Pseudomonadota</taxon>
        <taxon>Betaproteobacteria</taxon>
        <taxon>Burkholderiales</taxon>
        <taxon>Comamonadaceae</taxon>
        <taxon>Polaromonas</taxon>
    </lineage>
</organism>
<name>A0ABW1TYR3_9BURK</name>
<dbReference type="PANTHER" id="PTHR42928:SF5">
    <property type="entry name" value="BLR1237 PROTEIN"/>
    <property type="match status" value="1"/>
</dbReference>
<comment type="caution">
    <text evidence="3">The sequence shown here is derived from an EMBL/GenBank/DDBJ whole genome shotgun (WGS) entry which is preliminary data.</text>
</comment>
<comment type="similarity">
    <text evidence="1">Belongs to the UPF0065 (bug) family.</text>
</comment>
<dbReference type="EMBL" id="JBHSRS010000077">
    <property type="protein sequence ID" value="MFC6282393.1"/>
    <property type="molecule type" value="Genomic_DNA"/>
</dbReference>
<keyword evidence="4" id="KW-1185">Reference proteome</keyword>
<reference evidence="4" key="1">
    <citation type="journal article" date="2019" name="Int. J. Syst. Evol. Microbiol.">
        <title>The Global Catalogue of Microorganisms (GCM) 10K type strain sequencing project: providing services to taxonomists for standard genome sequencing and annotation.</title>
        <authorList>
            <consortium name="The Broad Institute Genomics Platform"/>
            <consortium name="The Broad Institute Genome Sequencing Center for Infectious Disease"/>
            <person name="Wu L."/>
            <person name="Ma J."/>
        </authorList>
    </citation>
    <scope>NUCLEOTIDE SEQUENCE [LARGE SCALE GENOMIC DNA]</scope>
    <source>
        <strain evidence="4">CCUG 39402</strain>
    </source>
</reference>
<dbReference type="Proteomes" id="UP001596270">
    <property type="component" value="Unassembled WGS sequence"/>
</dbReference>